<accession>A0A5B7GFR8</accession>
<organism evidence="2 3">
    <name type="scientific">Portunus trituberculatus</name>
    <name type="common">Swimming crab</name>
    <name type="synonym">Neptunus trituberculatus</name>
    <dbReference type="NCBI Taxonomy" id="210409"/>
    <lineage>
        <taxon>Eukaryota</taxon>
        <taxon>Metazoa</taxon>
        <taxon>Ecdysozoa</taxon>
        <taxon>Arthropoda</taxon>
        <taxon>Crustacea</taxon>
        <taxon>Multicrustacea</taxon>
        <taxon>Malacostraca</taxon>
        <taxon>Eumalacostraca</taxon>
        <taxon>Eucarida</taxon>
        <taxon>Decapoda</taxon>
        <taxon>Pleocyemata</taxon>
        <taxon>Brachyura</taxon>
        <taxon>Eubrachyura</taxon>
        <taxon>Portunoidea</taxon>
        <taxon>Portunidae</taxon>
        <taxon>Portuninae</taxon>
        <taxon>Portunus</taxon>
    </lineage>
</organism>
<evidence type="ECO:0000313" key="3">
    <source>
        <dbReference type="Proteomes" id="UP000324222"/>
    </source>
</evidence>
<evidence type="ECO:0000256" key="1">
    <source>
        <dbReference type="SAM" id="MobiDB-lite"/>
    </source>
</evidence>
<protein>
    <submittedName>
        <fullName evidence="2">Uncharacterized protein</fullName>
    </submittedName>
</protein>
<proteinExistence type="predicted"/>
<comment type="caution">
    <text evidence="2">The sequence shown here is derived from an EMBL/GenBank/DDBJ whole genome shotgun (WGS) entry which is preliminary data.</text>
</comment>
<feature type="compositionally biased region" description="Basic and acidic residues" evidence="1">
    <location>
        <begin position="8"/>
        <end position="20"/>
    </location>
</feature>
<reference evidence="2 3" key="1">
    <citation type="submission" date="2019-05" db="EMBL/GenBank/DDBJ databases">
        <title>Another draft genome of Portunus trituberculatus and its Hox gene families provides insights of decapod evolution.</title>
        <authorList>
            <person name="Jeong J.-H."/>
            <person name="Song I."/>
            <person name="Kim S."/>
            <person name="Choi T."/>
            <person name="Kim D."/>
            <person name="Ryu S."/>
            <person name="Kim W."/>
        </authorList>
    </citation>
    <scope>NUCLEOTIDE SEQUENCE [LARGE SCALE GENOMIC DNA]</scope>
    <source>
        <tissue evidence="2">Muscle</tissue>
    </source>
</reference>
<keyword evidence="3" id="KW-1185">Reference proteome</keyword>
<name>A0A5B7GFR8_PORTR</name>
<gene>
    <name evidence="2" type="ORF">E2C01_050377</name>
</gene>
<evidence type="ECO:0000313" key="2">
    <source>
        <dbReference type="EMBL" id="MPC56416.1"/>
    </source>
</evidence>
<feature type="region of interest" description="Disordered" evidence="1">
    <location>
        <begin position="1"/>
        <end position="35"/>
    </location>
</feature>
<dbReference type="EMBL" id="VSRR010013923">
    <property type="protein sequence ID" value="MPC56416.1"/>
    <property type="molecule type" value="Genomic_DNA"/>
</dbReference>
<sequence length="96" mass="10755">MGGVGALRETHQTNQGERRGQTGPGDGRAPPEGAGRLLAGGVYRWPRHLHIREHRQFPRPPPGTLIDQWRCPGLSSPYVLYHFIVHIHFLSYPATL</sequence>
<dbReference type="Proteomes" id="UP000324222">
    <property type="component" value="Unassembled WGS sequence"/>
</dbReference>
<dbReference type="AlphaFoldDB" id="A0A5B7GFR8"/>